<dbReference type="Proteomes" id="UP000017048">
    <property type="component" value="Unassembled WGS sequence"/>
</dbReference>
<sequence>MGGMLEVVMAAAMVTMLLVTLGAVLAHRIGRSGGAQLEQGSLYLTGVSPLPAMTGEHYVTITGTIVGPSVAGVVVYRRFAWDAAQWPAIGDQLVVAYPPHNPDKWVAQHPGLRPYLGS</sequence>
<comment type="caution">
    <text evidence="1">The sequence shown here is derived from an EMBL/GenBank/DDBJ whole genome shotgun (WGS) entry which is preliminary data.</text>
</comment>
<organism evidence="1 2">
    <name type="scientific">Nocardia asteroides NBRC 15531</name>
    <dbReference type="NCBI Taxonomy" id="1110697"/>
    <lineage>
        <taxon>Bacteria</taxon>
        <taxon>Bacillati</taxon>
        <taxon>Actinomycetota</taxon>
        <taxon>Actinomycetes</taxon>
        <taxon>Mycobacteriales</taxon>
        <taxon>Nocardiaceae</taxon>
        <taxon>Nocardia</taxon>
    </lineage>
</organism>
<dbReference type="eggNOG" id="ENOG5031TP4">
    <property type="taxonomic scope" value="Bacteria"/>
</dbReference>
<accession>U5E325</accession>
<evidence type="ECO:0000313" key="2">
    <source>
        <dbReference type="Proteomes" id="UP000017048"/>
    </source>
</evidence>
<dbReference type="STRING" id="1824.SAMN05444423_10771"/>
<evidence type="ECO:0000313" key="1">
    <source>
        <dbReference type="EMBL" id="GAD81792.1"/>
    </source>
</evidence>
<evidence type="ECO:0008006" key="3">
    <source>
        <dbReference type="Google" id="ProtNLM"/>
    </source>
</evidence>
<protein>
    <recommendedName>
        <fullName evidence="3">DUF3592 domain-containing protein</fullName>
    </recommendedName>
</protein>
<reference evidence="1 2" key="1">
    <citation type="journal article" date="2014" name="BMC Genomics">
        <title>Genome based analysis of type-I polyketide synthase and nonribosomal peptide synthetase gene clusters in seven strains of five representative Nocardia species.</title>
        <authorList>
            <person name="Komaki H."/>
            <person name="Ichikawa N."/>
            <person name="Hosoyama A."/>
            <person name="Takahashi-Nakaguchi A."/>
            <person name="Matsuzawa T."/>
            <person name="Suzuki K."/>
            <person name="Fujita N."/>
            <person name="Gonoi T."/>
        </authorList>
    </citation>
    <scope>NUCLEOTIDE SEQUENCE [LARGE SCALE GENOMIC DNA]</scope>
    <source>
        <strain evidence="1 2">NBRC 15531</strain>
    </source>
</reference>
<dbReference type="AlphaFoldDB" id="U5E325"/>
<name>U5E325_NOCAS</name>
<proteinExistence type="predicted"/>
<keyword evidence="2" id="KW-1185">Reference proteome</keyword>
<dbReference type="EMBL" id="BAFO02000005">
    <property type="protein sequence ID" value="GAD81792.1"/>
    <property type="molecule type" value="Genomic_DNA"/>
</dbReference>
<gene>
    <name evidence="1" type="ORF">NCAST_05_02280</name>
</gene>